<dbReference type="Gene3D" id="2.60.40.10">
    <property type="entry name" value="Immunoglobulins"/>
    <property type="match status" value="1"/>
</dbReference>
<keyword evidence="9" id="KW-1133">Transmembrane helix</keyword>
<dbReference type="InterPro" id="IPR003594">
    <property type="entry name" value="HATPase_dom"/>
</dbReference>
<dbReference type="InterPro" id="IPR013783">
    <property type="entry name" value="Ig-like_fold"/>
</dbReference>
<dbReference type="InterPro" id="IPR011047">
    <property type="entry name" value="Quinoprotein_ADH-like_sf"/>
</dbReference>
<dbReference type="Pfam" id="PF07730">
    <property type="entry name" value="HisKA_3"/>
    <property type="match status" value="1"/>
</dbReference>
<keyword evidence="5" id="KW-0547">Nucleotide-binding</keyword>
<evidence type="ECO:0000259" key="11">
    <source>
        <dbReference type="Pfam" id="PF02518"/>
    </source>
</evidence>
<dbReference type="SUPFAM" id="SSF50998">
    <property type="entry name" value="Quinoprotein alcohol dehydrogenase-like"/>
    <property type="match status" value="1"/>
</dbReference>
<evidence type="ECO:0000256" key="5">
    <source>
        <dbReference type="ARBA" id="ARBA00022741"/>
    </source>
</evidence>
<dbReference type="InterPro" id="IPR015943">
    <property type="entry name" value="WD40/YVTN_repeat-like_dom_sf"/>
</dbReference>
<comment type="caution">
    <text evidence="14">The sequence shown here is derived from an EMBL/GenBank/DDBJ whole genome shotgun (WGS) entry which is preliminary data.</text>
</comment>
<dbReference type="GO" id="GO:0000155">
    <property type="term" value="F:phosphorelay sensor kinase activity"/>
    <property type="evidence" value="ECO:0007669"/>
    <property type="project" value="InterPro"/>
</dbReference>
<feature type="domain" description="Signal transduction histidine kinase subgroup 3 dimerisation and phosphoacceptor" evidence="13">
    <location>
        <begin position="809"/>
        <end position="868"/>
    </location>
</feature>
<keyword evidence="3" id="KW-0597">Phosphoprotein</keyword>
<evidence type="ECO:0000256" key="7">
    <source>
        <dbReference type="ARBA" id="ARBA00022840"/>
    </source>
</evidence>
<dbReference type="InterPro" id="IPR011044">
    <property type="entry name" value="Quino_amine_DH_bsu"/>
</dbReference>
<dbReference type="InterPro" id="IPR050482">
    <property type="entry name" value="Sensor_HK_TwoCompSys"/>
</dbReference>
<gene>
    <name evidence="14" type="ORF">KK078_03370</name>
</gene>
<dbReference type="InterPro" id="IPR011110">
    <property type="entry name" value="Reg_prop"/>
</dbReference>
<dbReference type="GO" id="GO:0005524">
    <property type="term" value="F:ATP binding"/>
    <property type="evidence" value="ECO:0007669"/>
    <property type="project" value="UniProtKB-KW"/>
</dbReference>
<dbReference type="GO" id="GO:0016020">
    <property type="term" value="C:membrane"/>
    <property type="evidence" value="ECO:0007669"/>
    <property type="project" value="InterPro"/>
</dbReference>
<dbReference type="SUPFAM" id="SSF55874">
    <property type="entry name" value="ATPase domain of HSP90 chaperone/DNA topoisomerase II/histidine kinase"/>
    <property type="match status" value="1"/>
</dbReference>
<evidence type="ECO:0000259" key="12">
    <source>
        <dbReference type="Pfam" id="PF07495"/>
    </source>
</evidence>
<evidence type="ECO:0000256" key="1">
    <source>
        <dbReference type="ARBA" id="ARBA00000085"/>
    </source>
</evidence>
<dbReference type="SUPFAM" id="SSF50969">
    <property type="entry name" value="YVTN repeat-like/Quinoprotein amine dehydrogenase"/>
    <property type="match status" value="1"/>
</dbReference>
<sequence length="1018" mass="115282">MRSICFILTLAVGLLLQAPAYSQEARFVTPAQYTQTDGLTSYYITKIVQDHYGFLWIGTQEGLNLFDGVKFQTFTKWSPDNQRIHGSFISDLIEDKKRNCLWVLLSYGDVYAIDLQTRTVTTRVSLDTSNPDNVKWKRCLAIQGDTLWIGGFDFAAAYHIPTHKLTPVDFKGKSTLGKDELNIAMLFIDRYGRVIIFADGQGVIVLDKHFTPLQMIHQQALHKPENDTKLRFWDAAIKNDALYIASSWGLQQFEITPTAITHLPAINYPDTRAELLSITISSDSTILFSAHHGVFEFNFRRLKSTAFKDVNPDRNLFTSTYDIFYDSATRRAWVGTLAGFASFPTRLDHFKMFSKSTTTKIQHLFSVQPKSENEIYAGDENGIYYVDTRTNEITKIDETGSNLMLFKDASGHIFVSNKKGLLLIEGKQLKPARTVFPELSPLDADHLSCGIQYNDSLVIFGSIIQKGLTVWNTNAGKLNVYQQYSKTHAITGLTIINYLHKTTSGEVMILTERSIIAFNPLTGHHTTHTIRNTATGEVISNFMDMGETNEHYYIGTYGDGLIETTKQFEVKRIIGAKEGLNNTCIYRVFPYRNRSIIATTNDGLSVVHLNPFKIKNYFQTDGLHSNAFEQLCGYQDDHRIITGGVDGFTIIDPSQLPVNPHPPRLFLKSLRINTADGLIDTSHIALQKMTIPTNTLRTTITFSALNYKNPKATTYAYKIQELNSDWINIGRQDFVDLIGLAPGDYTFQVRAANEDGVWNDTPLTVKLNYLPQWYQTTIFKITLVFVCMFMIYALLRYRIAQLHKQQKIRKEIGNDLHDDIGSTLNTLKMFTHLAIRDPDNKSHLAQIEESLTQATVGLRDMIWVLEDSEDSVFELAERIKKFALPICVAQGIKLTVDVHADNGSKPLLKTEKRNLLLIAKEAVNNSIKYAKCKTIDVSLVQKKKEIIMIVKDDGQGFDRHAIDHGNGLLNMGYRTQQIGYAFDLQSGLKHGTRIEVRKRIPLFARNNFRAHSASPDTR</sequence>
<dbReference type="EC" id="2.7.13.3" evidence="2"/>
<evidence type="ECO:0000256" key="6">
    <source>
        <dbReference type="ARBA" id="ARBA00022777"/>
    </source>
</evidence>
<evidence type="ECO:0000313" key="15">
    <source>
        <dbReference type="Proteomes" id="UP001319180"/>
    </source>
</evidence>
<evidence type="ECO:0000256" key="2">
    <source>
        <dbReference type="ARBA" id="ARBA00012438"/>
    </source>
</evidence>
<keyword evidence="10" id="KW-0732">Signal</keyword>
<accession>A0AAP2D5N8</accession>
<dbReference type="RefSeq" id="WP_254088827.1">
    <property type="nucleotide sequence ID" value="NZ_JAHESC010000003.1"/>
</dbReference>
<dbReference type="Pfam" id="PF07494">
    <property type="entry name" value="Reg_prop"/>
    <property type="match status" value="1"/>
</dbReference>
<dbReference type="Pfam" id="PF07495">
    <property type="entry name" value="Y_Y_Y"/>
    <property type="match status" value="1"/>
</dbReference>
<keyword evidence="4" id="KW-0808">Transferase</keyword>
<dbReference type="InterPro" id="IPR011123">
    <property type="entry name" value="Y_Y_Y"/>
</dbReference>
<reference evidence="14 15" key="1">
    <citation type="submission" date="2021-05" db="EMBL/GenBank/DDBJ databases">
        <title>A Polyphasic approach of four new species of the genus Ohtaekwangia: Ohtaekwangia histidinii sp. nov., Ohtaekwangia cretensis sp. nov., Ohtaekwangia indiensis sp. nov., Ohtaekwangia reichenbachii sp. nov. from diverse environment.</title>
        <authorList>
            <person name="Octaviana S."/>
        </authorList>
    </citation>
    <scope>NUCLEOTIDE SEQUENCE [LARGE SCALE GENOMIC DNA]</scope>
    <source>
        <strain evidence="14 15">PWU37</strain>
    </source>
</reference>
<dbReference type="Gene3D" id="2.130.10.10">
    <property type="entry name" value="YVTN repeat-like/Quinoprotein amine dehydrogenase"/>
    <property type="match status" value="3"/>
</dbReference>
<proteinExistence type="predicted"/>
<dbReference type="InterPro" id="IPR011712">
    <property type="entry name" value="Sig_transdc_His_kin_sub3_dim/P"/>
</dbReference>
<dbReference type="Pfam" id="PF02518">
    <property type="entry name" value="HATPase_c"/>
    <property type="match status" value="1"/>
</dbReference>
<evidence type="ECO:0000256" key="8">
    <source>
        <dbReference type="ARBA" id="ARBA00023012"/>
    </source>
</evidence>
<dbReference type="EMBL" id="JAHESC010000003">
    <property type="protein sequence ID" value="MBT1685577.1"/>
    <property type="molecule type" value="Genomic_DNA"/>
</dbReference>
<feature type="domain" description="Two component regulator three Y" evidence="12">
    <location>
        <begin position="706"/>
        <end position="765"/>
    </location>
</feature>
<comment type="catalytic activity">
    <reaction evidence="1">
        <text>ATP + protein L-histidine = ADP + protein N-phospho-L-histidine.</text>
        <dbReference type="EC" id="2.7.13.3"/>
    </reaction>
</comment>
<dbReference type="AlphaFoldDB" id="A0AAP2D5N8"/>
<dbReference type="GO" id="GO:0046983">
    <property type="term" value="F:protein dimerization activity"/>
    <property type="evidence" value="ECO:0007669"/>
    <property type="project" value="InterPro"/>
</dbReference>
<dbReference type="InterPro" id="IPR036890">
    <property type="entry name" value="HATPase_C_sf"/>
</dbReference>
<name>A0AAP2D5N8_9BACT</name>
<feature type="signal peptide" evidence="10">
    <location>
        <begin position="1"/>
        <end position="22"/>
    </location>
</feature>
<feature type="transmembrane region" description="Helical" evidence="9">
    <location>
        <begin position="773"/>
        <end position="795"/>
    </location>
</feature>
<evidence type="ECO:0000259" key="13">
    <source>
        <dbReference type="Pfam" id="PF07730"/>
    </source>
</evidence>
<keyword evidence="6" id="KW-0418">Kinase</keyword>
<dbReference type="PANTHER" id="PTHR24421:SF10">
    <property type="entry name" value="NITRATE_NITRITE SENSOR PROTEIN NARQ"/>
    <property type="match status" value="1"/>
</dbReference>
<protein>
    <recommendedName>
        <fullName evidence="2">histidine kinase</fullName>
        <ecNumber evidence="2">2.7.13.3</ecNumber>
    </recommendedName>
</protein>
<evidence type="ECO:0000256" key="9">
    <source>
        <dbReference type="SAM" id="Phobius"/>
    </source>
</evidence>
<feature type="domain" description="Histidine kinase/HSP90-like ATPase" evidence="11">
    <location>
        <begin position="913"/>
        <end position="996"/>
    </location>
</feature>
<dbReference type="CDD" id="cd16917">
    <property type="entry name" value="HATPase_UhpB-NarQ-NarX-like"/>
    <property type="match status" value="1"/>
</dbReference>
<keyword evidence="8" id="KW-0902">Two-component regulatory system</keyword>
<dbReference type="Proteomes" id="UP001319180">
    <property type="component" value="Unassembled WGS sequence"/>
</dbReference>
<evidence type="ECO:0000256" key="4">
    <source>
        <dbReference type="ARBA" id="ARBA00022679"/>
    </source>
</evidence>
<evidence type="ECO:0000313" key="14">
    <source>
        <dbReference type="EMBL" id="MBT1685577.1"/>
    </source>
</evidence>
<keyword evidence="9" id="KW-0472">Membrane</keyword>
<keyword evidence="9" id="KW-0812">Transmembrane</keyword>
<keyword evidence="15" id="KW-1185">Reference proteome</keyword>
<evidence type="ECO:0000256" key="3">
    <source>
        <dbReference type="ARBA" id="ARBA00022553"/>
    </source>
</evidence>
<evidence type="ECO:0000256" key="10">
    <source>
        <dbReference type="SAM" id="SignalP"/>
    </source>
</evidence>
<feature type="chain" id="PRO_5042953366" description="histidine kinase" evidence="10">
    <location>
        <begin position="23"/>
        <end position="1018"/>
    </location>
</feature>
<dbReference type="Gene3D" id="3.30.565.10">
    <property type="entry name" value="Histidine kinase-like ATPase, C-terminal domain"/>
    <property type="match status" value="1"/>
</dbReference>
<dbReference type="PANTHER" id="PTHR24421">
    <property type="entry name" value="NITRATE/NITRITE SENSOR PROTEIN NARX-RELATED"/>
    <property type="match status" value="1"/>
</dbReference>
<organism evidence="14 15">
    <name type="scientific">Dawidia soli</name>
    <dbReference type="NCBI Taxonomy" id="2782352"/>
    <lineage>
        <taxon>Bacteria</taxon>
        <taxon>Pseudomonadati</taxon>
        <taxon>Bacteroidota</taxon>
        <taxon>Cytophagia</taxon>
        <taxon>Cytophagales</taxon>
        <taxon>Chryseotaleaceae</taxon>
        <taxon>Dawidia</taxon>
    </lineage>
</organism>
<keyword evidence="7" id="KW-0067">ATP-binding</keyword>